<keyword evidence="3" id="KW-1185">Reference proteome</keyword>
<dbReference type="Proteomes" id="UP000185622">
    <property type="component" value="Plasmid unnamed2"/>
</dbReference>
<feature type="transmembrane region" description="Helical" evidence="1">
    <location>
        <begin position="130"/>
        <end position="151"/>
    </location>
</feature>
<dbReference type="RefSeq" id="WP_157771628.1">
    <property type="nucleotide sequence ID" value="NZ_CP019439.1"/>
</dbReference>
<name>A0ABN4XKX6_9RHOB</name>
<evidence type="ECO:0000313" key="2">
    <source>
        <dbReference type="EMBL" id="AQS50236.1"/>
    </source>
</evidence>
<reference evidence="2 3" key="1">
    <citation type="submission" date="2017-01" db="EMBL/GenBank/DDBJ databases">
        <title>The complete genome sequence of a sulfur-oxidizing marine bacterium Thioclava sp. 25B10_4T.</title>
        <authorList>
            <person name="Liu Y."/>
            <person name="Lai Q."/>
            <person name="Shao Z."/>
        </authorList>
    </citation>
    <scope>NUCLEOTIDE SEQUENCE [LARGE SCALE GENOMIC DNA]</scope>
    <source>
        <strain evidence="2 3">25B10_4</strain>
        <plasmid evidence="2 3">unnamed2</plasmid>
    </source>
</reference>
<keyword evidence="1" id="KW-0812">Transmembrane</keyword>
<accession>A0ABN4XKX6</accession>
<feature type="transmembrane region" description="Helical" evidence="1">
    <location>
        <begin position="85"/>
        <end position="110"/>
    </location>
</feature>
<evidence type="ECO:0000313" key="3">
    <source>
        <dbReference type="Proteomes" id="UP000185622"/>
    </source>
</evidence>
<keyword evidence="1" id="KW-0472">Membrane</keyword>
<dbReference type="EMBL" id="CP019439">
    <property type="protein sequence ID" value="AQS50236.1"/>
    <property type="molecule type" value="Genomic_DNA"/>
</dbReference>
<geneLocation type="plasmid" evidence="2 3">
    <name>unnamed2</name>
</geneLocation>
<evidence type="ECO:0008006" key="4">
    <source>
        <dbReference type="Google" id="ProtNLM"/>
    </source>
</evidence>
<gene>
    <name evidence="2" type="ORF">BMG03_20235</name>
</gene>
<keyword evidence="1" id="KW-1133">Transmembrane helix</keyword>
<sequence>MSTHQAGLVSPNAVGAVRILFGLVWAIDAQFKWRPGFINDFASYLTGALDKQPALVRDWIHFWIDVVNVNPTAFAYLVAVAETALAIALILGLFSNLAYLGGAALAFVIWSTAEGFGGPYVAGSTDIGAAVIYVFVFALLFLTRAGLYLGLDRRLGERLGPLAFLASGRPA</sequence>
<keyword evidence="2" id="KW-0614">Plasmid</keyword>
<organism evidence="2 3">
    <name type="scientific">Thioclava nitratireducens</name>
    <dbReference type="NCBI Taxonomy" id="1915078"/>
    <lineage>
        <taxon>Bacteria</taxon>
        <taxon>Pseudomonadati</taxon>
        <taxon>Pseudomonadota</taxon>
        <taxon>Alphaproteobacteria</taxon>
        <taxon>Rhodobacterales</taxon>
        <taxon>Paracoccaceae</taxon>
        <taxon>Thioclava</taxon>
    </lineage>
</organism>
<feature type="transmembrane region" description="Helical" evidence="1">
    <location>
        <begin position="59"/>
        <end position="78"/>
    </location>
</feature>
<evidence type="ECO:0000256" key="1">
    <source>
        <dbReference type="SAM" id="Phobius"/>
    </source>
</evidence>
<proteinExistence type="predicted"/>
<protein>
    <recommendedName>
        <fullName evidence="4">DoxX family membrane protein</fullName>
    </recommendedName>
</protein>